<dbReference type="InterPro" id="IPR010918">
    <property type="entry name" value="PurM-like_C_dom"/>
</dbReference>
<dbReference type="Pfam" id="PF22689">
    <property type="entry name" value="FGAR-AT_PurM_N-like"/>
    <property type="match status" value="1"/>
</dbReference>
<comment type="similarity">
    <text evidence="3">In the N-terminal section; belongs to the FGAMS family.</text>
</comment>
<keyword evidence="7" id="KW-0436">Ligase</keyword>
<dbReference type="Pfam" id="PF18072">
    <property type="entry name" value="FGAR-AT_linker"/>
    <property type="match status" value="1"/>
</dbReference>
<reference evidence="23" key="1">
    <citation type="submission" date="2020-11" db="EMBL/GenBank/DDBJ databases">
        <authorList>
            <person name="Tran Van P."/>
        </authorList>
    </citation>
    <scope>NUCLEOTIDE SEQUENCE</scope>
</reference>
<dbReference type="Pfam" id="PF18076">
    <property type="entry name" value="FGAR-AT_N"/>
    <property type="match status" value="1"/>
</dbReference>
<dbReference type="GO" id="GO:0005737">
    <property type="term" value="C:cytoplasm"/>
    <property type="evidence" value="ECO:0007669"/>
    <property type="project" value="UniProtKB-SubCell"/>
</dbReference>
<evidence type="ECO:0000256" key="16">
    <source>
        <dbReference type="ARBA" id="ARBA00057317"/>
    </source>
</evidence>
<dbReference type="Gene3D" id="3.40.50.880">
    <property type="match status" value="1"/>
</dbReference>
<dbReference type="FunFam" id="1.10.8.750:FF:000001">
    <property type="entry name" value="Putative phosphoribosylformylglycinamidine synthase"/>
    <property type="match status" value="1"/>
</dbReference>
<dbReference type="Gene3D" id="1.10.8.750">
    <property type="entry name" value="Phosphoribosylformylglycinamidine synthase, linker domain"/>
    <property type="match status" value="1"/>
</dbReference>
<comment type="function">
    <text evidence="16">Phosphoribosylformylglycinamidine synthase involved in the purines biosynthetic pathway. Catalyzes the ATP-dependent conversion of formylglycinamide ribonucleotide (FGAR) and glutamine to yield formylglycinamidine ribonucleotide (FGAM) and glutamate.</text>
</comment>
<dbReference type="InterPro" id="IPR010073">
    <property type="entry name" value="PurL_large"/>
</dbReference>
<evidence type="ECO:0000256" key="5">
    <source>
        <dbReference type="ARBA" id="ARBA00022490"/>
    </source>
</evidence>
<evidence type="ECO:0000256" key="9">
    <source>
        <dbReference type="ARBA" id="ARBA00022741"/>
    </source>
</evidence>
<evidence type="ECO:0000256" key="12">
    <source>
        <dbReference type="ARBA" id="ARBA00022842"/>
    </source>
</evidence>
<dbReference type="FunFam" id="3.90.650.10:FF:000024">
    <property type="entry name" value="Phosphoribosylformylglycinamidine synthase"/>
    <property type="match status" value="1"/>
</dbReference>
<evidence type="ECO:0000256" key="1">
    <source>
        <dbReference type="ARBA" id="ARBA00004496"/>
    </source>
</evidence>
<evidence type="ECO:0000256" key="13">
    <source>
        <dbReference type="ARBA" id="ARBA00022962"/>
    </source>
</evidence>
<keyword evidence="13" id="KW-0315">Glutamine amidotransferase</keyword>
<dbReference type="InterPro" id="IPR055181">
    <property type="entry name" value="FGAR-AT_PurM_N-like"/>
</dbReference>
<organism evidence="23">
    <name type="scientific">Timema cristinae</name>
    <name type="common">Walking stick</name>
    <dbReference type="NCBI Taxonomy" id="61476"/>
    <lineage>
        <taxon>Eukaryota</taxon>
        <taxon>Metazoa</taxon>
        <taxon>Ecdysozoa</taxon>
        <taxon>Arthropoda</taxon>
        <taxon>Hexapoda</taxon>
        <taxon>Insecta</taxon>
        <taxon>Pterygota</taxon>
        <taxon>Neoptera</taxon>
        <taxon>Polyneoptera</taxon>
        <taxon>Phasmatodea</taxon>
        <taxon>Timematodea</taxon>
        <taxon>Timematoidea</taxon>
        <taxon>Timematidae</taxon>
        <taxon>Timema</taxon>
    </lineage>
</organism>
<dbReference type="NCBIfam" id="NF003672">
    <property type="entry name" value="PRK05297.1"/>
    <property type="match status" value="1"/>
</dbReference>
<evidence type="ECO:0000256" key="8">
    <source>
        <dbReference type="ARBA" id="ARBA00022723"/>
    </source>
</evidence>
<evidence type="ECO:0000256" key="10">
    <source>
        <dbReference type="ARBA" id="ARBA00022755"/>
    </source>
</evidence>
<comment type="subcellular location">
    <subcellularLocation>
        <location evidence="1">Cytoplasm</location>
    </subcellularLocation>
</comment>
<dbReference type="SUPFAM" id="SSF56042">
    <property type="entry name" value="PurM C-terminal domain-like"/>
    <property type="match status" value="2"/>
</dbReference>
<evidence type="ECO:0000313" key="23">
    <source>
        <dbReference type="EMBL" id="CAD7394385.1"/>
    </source>
</evidence>
<dbReference type="GO" id="GO:0004642">
    <property type="term" value="F:phosphoribosylformylglycinamidine synthase activity"/>
    <property type="evidence" value="ECO:0007669"/>
    <property type="project" value="UniProtKB-EC"/>
</dbReference>
<evidence type="ECO:0000256" key="14">
    <source>
        <dbReference type="ARBA" id="ARBA00029823"/>
    </source>
</evidence>
<dbReference type="CDD" id="cd01740">
    <property type="entry name" value="GATase1_FGAR_AT"/>
    <property type="match status" value="1"/>
</dbReference>
<dbReference type="EMBL" id="OC316948">
    <property type="protein sequence ID" value="CAD7394385.1"/>
    <property type="molecule type" value="Genomic_DNA"/>
</dbReference>
<dbReference type="GO" id="GO:0046872">
    <property type="term" value="F:metal ion binding"/>
    <property type="evidence" value="ECO:0007669"/>
    <property type="project" value="UniProtKB-KW"/>
</dbReference>
<evidence type="ECO:0000256" key="11">
    <source>
        <dbReference type="ARBA" id="ARBA00022840"/>
    </source>
</evidence>
<dbReference type="InterPro" id="IPR029062">
    <property type="entry name" value="Class_I_gatase-like"/>
</dbReference>
<dbReference type="InterPro" id="IPR041609">
    <property type="entry name" value="PurL_linker"/>
</dbReference>
<keyword evidence="6" id="KW-0597">Phosphoprotein</keyword>
<feature type="domain" description="Phosphoribosylformylglycinamidine synthase N-terminal" evidence="21">
    <location>
        <begin position="38"/>
        <end position="153"/>
    </location>
</feature>
<evidence type="ECO:0000256" key="7">
    <source>
        <dbReference type="ARBA" id="ARBA00022598"/>
    </source>
</evidence>
<accession>A0A7R9GTH1</accession>
<dbReference type="InterPro" id="IPR036604">
    <property type="entry name" value="PurS-like_sf"/>
</dbReference>
<feature type="region of interest" description="Disordered" evidence="18">
    <location>
        <begin position="2056"/>
        <end position="2090"/>
    </location>
</feature>
<dbReference type="NCBIfam" id="TIGR01735">
    <property type="entry name" value="FGAM_synt"/>
    <property type="match status" value="1"/>
</dbReference>
<dbReference type="CDD" id="cd02204">
    <property type="entry name" value="PurL_repeat2"/>
    <property type="match status" value="1"/>
</dbReference>
<dbReference type="Pfam" id="PF02769">
    <property type="entry name" value="AIRS_C"/>
    <property type="match status" value="2"/>
</dbReference>
<dbReference type="UniPathway" id="UPA00074">
    <property type="reaction ID" value="UER00128"/>
</dbReference>
<dbReference type="SUPFAM" id="SSF82697">
    <property type="entry name" value="PurS-like"/>
    <property type="match status" value="1"/>
</dbReference>
<comment type="pathway">
    <text evidence="2">Purine metabolism; IMP biosynthesis via de novo pathway; 5-amino-1-(5-phospho-D-ribosyl)imidazole from N(2)-formyl-N(1)-(5-phospho-D-ribosyl)glycinamide: step 1/2.</text>
</comment>
<sequence>MVIVRFYRKPGLSTGASARKLRQLQLVSSLVRSIDTELCFNVEISSELSHRDRETLAWILGTPFDPHGLRITSHLTEVERSSLLVEIGPRLNFSTAFSSNAVSICSSVGLHQVRRLEVSTRYLIHWEQVGLAIGADIENKLSSALYDRMTQCRYLFPVDSFQLDIAPQPWYEVDVMGRGRAALQEVDSHLGLAFDTWDLDFYTDLFKVKLRRNPTSVECFDLAQSNSEHSRHWFFKGKMVVNGKEQPKCLIDMIIDTQRSSNPNNVIKFTDNSSAIEGFTVENLRPTETKGASKFTRVSNRSHIVFTAETHNFPTGVAPFSGATTGTGGRLRDVHAVGRGGHYIAGTAGYCVGNLLIPDYNLPWEDHSALYPPNFARPLEILIEASNGASDYGNKFGEPVVCGFARSFGLFDSSGERREWIKPIMFSGGVGSLDADMVRKVAPEKGMQVVKLGGPVYRIGVGGGAASSVEVQGDNKVELDFGAVQRGDAEMEQKLHRVIRACLERGADNPILSIHDQGAGGNGNVLKELVEPAGAVIFSRRFPLGDPTISTLELWGAEYQENDAMLCRPGDVPLIKQIGHRERCPVNIVGVVLDNGKVVLSEEEDDNELKYLDGSYVKQGTRHPVDLELELVLGSMPQKVFHLDRKPVIVTSLTLPTSLSVLQALDLVLRLPSVSSKRYLTNKVDRCVTGLVAQQQCVGPLHTPLADVAVTALSHLSLEGVATAIGEQPIKGLIDPAAGARMTVAESLSNLVFATISDLKLTLVSLQDVKCSGNWMWAAKLPGEGAALYDACVAMCDVMSQLGVAVDGGKDSLSMAARVGKDTIKAPGALVVSTYAPCPDITLVVTPDLKCPSTGCTGVLLHVDVSGGQSRLGGSALAQCFNQLGDTTPDLDRPGVFKQAFIVTQSLIREGKILAGHDVSDGGLITCLLEMAFAGLSGLNVDVTHKCGQPLEALFSEETGWVVEVHPQDADYVQTQFKDRAVPCHMLGWSTASGWQAPIKVAVDGVVVLENVDVLSLFRIWEETSFQLESLQASPGCVRREYESWGKRKTPRYSLTFDPLISPTPACPLTRPPRVAVVREEGSNGDREMAVAVHMAGFEVWDVTMQDLLDKTVTTDTFRGIVFPGGFSYADVLGSAKGWAASLLFHSSLKEQFRSFVEREDTFSLGVCNGCQLMSLLGWIGSLTPDRPDVVLTVLSQDIPETRRSVDCPVTRQTRRSVDCPVTRQTRRSVDCPVSVTASPDEGQPPSPDVILDHNLSERFECRFSTVRVEKSPAMMLQGMEGSVLGVWVAHGEGRFTFRSEQVRSSLEKKLCFPIKYVDDDGEPTTTYPMNPNGSVGGVAGVCSQNGRHLAMMPHPERCVQLWQWPWIPSDWANKYTVSPWLRIFQNAYTWSIKPRVEELKSSSDTELVDNTRAVLTKSQKMSRLLLTPKSDCHVGVPPYWSLFKLWKNSHKHPPYDATKHFYMTPPNTSIRRPQTLLYDAPKRFYTTPPNTSIRRPQTLLYDAPKHLYMTPPNTSIRRPQTLLYDATKHFYMTPPNASIRRPQTPLYDAPKHLYTTPPNTSIRRHQTPLYDAPKHLYTTPPNTSIRRPQTPLYDAPKHLYTTPPNTSIRRPQTPLYDATKHLYTTPPNTSIRRPQTPLYDAPKHLYTTPPNTSIRRHQTPLYDATKHLYTTPPNTSIRRPQTPLYDAPKHLYTTPPNTSIRRHQTPLYDATKHLYTTPPNTSIRRPQTPLYDAPKHLYTTPPNTSIRRHQTPLYDATKHLYTTPPNTSIRRPQTPLYDAPKHLYTTPPNTSIRRHQTPLYDAPKHLYTTPPNTSIRRPQTPLYDAPKHLYTTPPNTSIRRPQTPLYDAPKHLYTTPPNTSIRRPQTPLYDATKHLYTTPPNTSIRRHQTPLYDAPKHLYTTPPNTSIRRPQTPLYDAPKHLYTTPPNTSIRRHQTPLYDATKHLYTTPPNTSIRRPQTPLYDAPKHLYTTPPNTSIRRHQTPLYDATKHLYTTPPNTSIRRPQTPLYDAPKHLYTTPPNTSIRRPQTPLYDAPKHLYTTPPNTSIRRPQTHLYDAPKHLYTTPPNTSIRRPQTPLYDAPKHLYTTPPNT</sequence>
<keyword evidence="5" id="KW-0963">Cytoplasm</keyword>
<evidence type="ECO:0000256" key="17">
    <source>
        <dbReference type="ARBA" id="ARBA00071729"/>
    </source>
</evidence>
<proteinExistence type="inferred from homology"/>
<feature type="region of interest" description="Disordered" evidence="18">
    <location>
        <begin position="1535"/>
        <end position="1613"/>
    </location>
</feature>
<evidence type="ECO:0000256" key="18">
    <source>
        <dbReference type="SAM" id="MobiDB-lite"/>
    </source>
</evidence>
<dbReference type="SUPFAM" id="SSF52317">
    <property type="entry name" value="Class I glutamine amidotransferase-like"/>
    <property type="match status" value="2"/>
</dbReference>
<evidence type="ECO:0000256" key="2">
    <source>
        <dbReference type="ARBA" id="ARBA00004920"/>
    </source>
</evidence>
<evidence type="ECO:0000259" key="21">
    <source>
        <dbReference type="Pfam" id="PF18076"/>
    </source>
</evidence>
<keyword evidence="8" id="KW-0479">Metal-binding</keyword>
<dbReference type="SUPFAM" id="SSF55326">
    <property type="entry name" value="PurM N-terminal domain-like"/>
    <property type="match status" value="2"/>
</dbReference>
<feature type="domain" description="Phosphoribosylformylglycinamidine synthase linker" evidence="20">
    <location>
        <begin position="183"/>
        <end position="232"/>
    </location>
</feature>
<name>A0A7R9GTH1_TIMCR</name>
<dbReference type="InterPro" id="IPR040707">
    <property type="entry name" value="FGAR-AT_N"/>
</dbReference>
<dbReference type="PROSITE" id="PS51273">
    <property type="entry name" value="GATASE_TYPE_1"/>
    <property type="match status" value="1"/>
</dbReference>
<dbReference type="InterPro" id="IPR036676">
    <property type="entry name" value="PurM-like_C_sf"/>
</dbReference>
<feature type="domain" description="PurM-like C-terminal" evidence="19">
    <location>
        <begin position="445"/>
        <end position="599"/>
    </location>
</feature>
<dbReference type="GO" id="GO:0006189">
    <property type="term" value="P:'de novo' IMP biosynthetic process"/>
    <property type="evidence" value="ECO:0007669"/>
    <property type="project" value="UniProtKB-UniPathway"/>
</dbReference>
<dbReference type="Pfam" id="PF13507">
    <property type="entry name" value="GATase_5"/>
    <property type="match status" value="2"/>
</dbReference>
<feature type="domain" description="PurM-like C-terminal" evidence="19">
    <location>
        <begin position="868"/>
        <end position="993"/>
    </location>
</feature>
<dbReference type="CDD" id="cd02203">
    <property type="entry name" value="PurL_repeat1"/>
    <property type="match status" value="1"/>
</dbReference>
<dbReference type="GO" id="GO:0005524">
    <property type="term" value="F:ATP binding"/>
    <property type="evidence" value="ECO:0007669"/>
    <property type="project" value="UniProtKB-KW"/>
</dbReference>
<keyword evidence="11" id="KW-0067">ATP-binding</keyword>
<dbReference type="SUPFAM" id="SSF109736">
    <property type="entry name" value="FGAM synthase PurL, linker domain"/>
    <property type="match status" value="1"/>
</dbReference>
<dbReference type="InterPro" id="IPR036921">
    <property type="entry name" value="PurM-like_N_sf"/>
</dbReference>
<evidence type="ECO:0000256" key="15">
    <source>
        <dbReference type="ARBA" id="ARBA00032632"/>
    </source>
</evidence>
<evidence type="ECO:0000259" key="20">
    <source>
        <dbReference type="Pfam" id="PF18072"/>
    </source>
</evidence>
<evidence type="ECO:0000259" key="19">
    <source>
        <dbReference type="Pfam" id="PF02769"/>
    </source>
</evidence>
<gene>
    <name evidence="23" type="ORF">TCEB3V08_LOCUS2310</name>
</gene>
<dbReference type="SMART" id="SM01211">
    <property type="entry name" value="GATase_5"/>
    <property type="match status" value="1"/>
</dbReference>
<evidence type="ECO:0000256" key="4">
    <source>
        <dbReference type="ARBA" id="ARBA00012747"/>
    </source>
</evidence>
<protein>
    <recommendedName>
        <fullName evidence="17">Phosphoribosylformylglycinamidine synthase</fullName>
        <ecNumber evidence="4">6.3.5.3</ecNumber>
    </recommendedName>
    <alternativeName>
        <fullName evidence="15">Formylglycinamide ribonucleotide amidotransferase</fullName>
    </alternativeName>
    <alternativeName>
        <fullName evidence="14">Formylglycinamide ribotide amidotransferase</fullName>
    </alternativeName>
</protein>
<dbReference type="EC" id="6.3.5.3" evidence="4"/>
<dbReference type="Gene3D" id="3.90.650.10">
    <property type="entry name" value="PurM-like C-terminal domain"/>
    <property type="match status" value="2"/>
</dbReference>
<feature type="domain" description="FGAR-AT PurM N-terminal-like" evidence="22">
    <location>
        <begin position="676"/>
        <end position="837"/>
    </location>
</feature>
<dbReference type="HAMAP" id="MF_00419">
    <property type="entry name" value="PurL_1"/>
    <property type="match status" value="1"/>
</dbReference>
<evidence type="ECO:0000256" key="3">
    <source>
        <dbReference type="ARBA" id="ARBA00008608"/>
    </source>
</evidence>
<keyword evidence="12" id="KW-0460">Magnesium</keyword>
<keyword evidence="10" id="KW-0658">Purine biosynthesis</keyword>
<keyword evidence="9" id="KW-0547">Nucleotide-binding</keyword>
<dbReference type="FunFam" id="3.30.1330.10:FF:000007">
    <property type="entry name" value="Phosphoribosylformylglycinamidine synthase, putative"/>
    <property type="match status" value="1"/>
</dbReference>
<dbReference type="PANTHER" id="PTHR10099">
    <property type="entry name" value="PHOSPHORIBOSYLFORMYLGLYCINAMIDINE SYNTHASE"/>
    <property type="match status" value="1"/>
</dbReference>
<dbReference type="PANTHER" id="PTHR10099:SF1">
    <property type="entry name" value="PHOSPHORIBOSYLFORMYLGLYCINAMIDINE SYNTHASE"/>
    <property type="match status" value="1"/>
</dbReference>
<dbReference type="Gene3D" id="3.30.1330.10">
    <property type="entry name" value="PurM-like, N-terminal domain"/>
    <property type="match status" value="2"/>
</dbReference>
<evidence type="ECO:0000259" key="22">
    <source>
        <dbReference type="Pfam" id="PF22689"/>
    </source>
</evidence>
<evidence type="ECO:0000256" key="6">
    <source>
        <dbReference type="ARBA" id="ARBA00022553"/>
    </source>
</evidence>
<dbReference type="FunFam" id="3.30.1330.10:FF:000010">
    <property type="entry name" value="Phosphoribosylformylglycinamidine synthase"/>
    <property type="match status" value="1"/>
</dbReference>